<organism evidence="2 3">
    <name type="scientific">Actinacidiphila guanduensis</name>
    <dbReference type="NCBI Taxonomy" id="310781"/>
    <lineage>
        <taxon>Bacteria</taxon>
        <taxon>Bacillati</taxon>
        <taxon>Actinomycetota</taxon>
        <taxon>Actinomycetes</taxon>
        <taxon>Kitasatosporales</taxon>
        <taxon>Streptomycetaceae</taxon>
        <taxon>Actinacidiphila</taxon>
    </lineage>
</organism>
<dbReference type="EMBL" id="FNIE01000002">
    <property type="protein sequence ID" value="SDN05928.1"/>
    <property type="molecule type" value="Genomic_DNA"/>
</dbReference>
<gene>
    <name evidence="2" type="ORF">SAMN05216259_102470</name>
</gene>
<feature type="region of interest" description="Disordered" evidence="1">
    <location>
        <begin position="138"/>
        <end position="231"/>
    </location>
</feature>
<evidence type="ECO:0000256" key="1">
    <source>
        <dbReference type="SAM" id="MobiDB-lite"/>
    </source>
</evidence>
<evidence type="ECO:0000313" key="3">
    <source>
        <dbReference type="Proteomes" id="UP000199341"/>
    </source>
</evidence>
<dbReference type="AlphaFoldDB" id="A0A1G9YA18"/>
<proteinExistence type="predicted"/>
<reference evidence="2 3" key="1">
    <citation type="submission" date="2016-10" db="EMBL/GenBank/DDBJ databases">
        <authorList>
            <person name="de Groot N.N."/>
        </authorList>
    </citation>
    <scope>NUCLEOTIDE SEQUENCE [LARGE SCALE GENOMIC DNA]</scope>
    <source>
        <strain evidence="2 3">CGMCC 4.2022</strain>
    </source>
</reference>
<evidence type="ECO:0008006" key="4">
    <source>
        <dbReference type="Google" id="ProtNLM"/>
    </source>
</evidence>
<sequence>MRSGRRNQHVFPLLRRTYTEEVRGALCEAAAEQTYLLGCMAYDNGEHGIAQRYLVQSLRLSEESRNPALGAHVLAGMADQATLLGKPEEGRRLAQAGRAGLAKGTSPVCLADLWAVEARALAMLGDRAGAAHAIVQSESPTAASAWRTSRSRSPSSTPPTSTVNTPTLSATSATRTRSNSTPASPSTRPAPNAAPAEGPCPKQPWPPPTSSAADSKPPTLSACAPCPSHGT</sequence>
<name>A0A1G9YA18_9ACTN</name>
<dbReference type="STRING" id="310781.SAMN05216259_102470"/>
<keyword evidence="3" id="KW-1185">Reference proteome</keyword>
<dbReference type="Proteomes" id="UP000199341">
    <property type="component" value="Unassembled WGS sequence"/>
</dbReference>
<evidence type="ECO:0000313" key="2">
    <source>
        <dbReference type="EMBL" id="SDN05928.1"/>
    </source>
</evidence>
<feature type="compositionally biased region" description="Low complexity" evidence="1">
    <location>
        <begin position="139"/>
        <end position="196"/>
    </location>
</feature>
<accession>A0A1G9YA18</accession>
<protein>
    <recommendedName>
        <fullName evidence="4">MalT-like TPR region domain-containing protein</fullName>
    </recommendedName>
</protein>